<dbReference type="PROSITE" id="PS51339">
    <property type="entry name" value="PPASE_MYOTUBULARIN"/>
    <property type="match status" value="1"/>
</dbReference>
<evidence type="ECO:0000259" key="2">
    <source>
        <dbReference type="PROSITE" id="PS51339"/>
    </source>
</evidence>
<dbReference type="InterPro" id="IPR010569">
    <property type="entry name" value="Myotubularin-like_Pase_dom"/>
</dbReference>
<dbReference type="InterPro" id="IPR011993">
    <property type="entry name" value="PH-like_dom_sf"/>
</dbReference>
<dbReference type="InterPro" id="IPR029021">
    <property type="entry name" value="Prot-tyrosine_phosphatase-like"/>
</dbReference>
<dbReference type="GO" id="GO:0005737">
    <property type="term" value="C:cytoplasm"/>
    <property type="evidence" value="ECO:0007669"/>
    <property type="project" value="TreeGrafter"/>
</dbReference>
<dbReference type="PANTHER" id="PTHR10807">
    <property type="entry name" value="MYOTUBULARIN-RELATED"/>
    <property type="match status" value="1"/>
</dbReference>
<comment type="caution">
    <text evidence="3">The sequence shown here is derived from an EMBL/GenBank/DDBJ whole genome shotgun (WGS) entry which is preliminary data.</text>
</comment>
<dbReference type="AlphaFoldDB" id="A0A080ZWK4"/>
<dbReference type="Pfam" id="PF02893">
    <property type="entry name" value="GRAM"/>
    <property type="match status" value="1"/>
</dbReference>
<dbReference type="OrthoDB" id="271628at2759"/>
<dbReference type="SUPFAM" id="SSF52799">
    <property type="entry name" value="(Phosphotyrosine protein) phosphatases II"/>
    <property type="match status" value="1"/>
</dbReference>
<feature type="non-terminal residue" evidence="3">
    <location>
        <position position="334"/>
    </location>
</feature>
<dbReference type="PANTHER" id="PTHR10807:SF128">
    <property type="entry name" value="PHOSPHATIDYLINOSITOL-3,5-BISPHOSPHATE 3-PHOSPHATASE"/>
    <property type="match status" value="1"/>
</dbReference>
<dbReference type="Gene3D" id="2.30.29.30">
    <property type="entry name" value="Pleckstrin-homology domain (PH domain)/Phosphotyrosine-binding domain (PTB)"/>
    <property type="match status" value="1"/>
</dbReference>
<protein>
    <recommendedName>
        <fullName evidence="2">Myotubularin phosphatase domain-containing protein</fullName>
    </recommendedName>
</protein>
<sequence>MRTTDWRGGEGAVPYNTRRSVEEDSWTEVERKELDQLAHTSFVSDSMYLVMESPAGALYMGETVHFKVHALCDQSTLGSVAGVSGKNKVAKDEDDNVMHGTLFLTSYRLLFRSFHHQEEELVEVHLHNIAELAEFRVNGKLGPMSQLEVSCKNFELIKFNFPGEAVSGDAYVKISQILMNKLQPAAYVFARQPDTSGWAAYDPQAEFTRLGFKAPKSGTQIGGFRIAHVNNNYKMSSTYPSAFVVPASVSDGELRKISFFHARGRVPAVTYRHKNDVVVARCAQPLVGLRKKRCTSDEAYMVALRRECKGKLLFIDCRSQTSAYGNIALGGGFE</sequence>
<organism evidence="3 4">
    <name type="scientific">Phytophthora nicotianae P1976</name>
    <dbReference type="NCBI Taxonomy" id="1317066"/>
    <lineage>
        <taxon>Eukaryota</taxon>
        <taxon>Sar</taxon>
        <taxon>Stramenopiles</taxon>
        <taxon>Oomycota</taxon>
        <taxon>Peronosporomycetes</taxon>
        <taxon>Peronosporales</taxon>
        <taxon>Peronosporaceae</taxon>
        <taxon>Phytophthora</taxon>
    </lineage>
</organism>
<gene>
    <name evidence="3" type="ORF">F444_12572</name>
</gene>
<dbReference type="Proteomes" id="UP000028582">
    <property type="component" value="Unassembled WGS sequence"/>
</dbReference>
<evidence type="ECO:0000256" key="1">
    <source>
        <dbReference type="ARBA" id="ARBA00007471"/>
    </source>
</evidence>
<evidence type="ECO:0000313" key="4">
    <source>
        <dbReference type="Proteomes" id="UP000028582"/>
    </source>
</evidence>
<proteinExistence type="inferred from homology"/>
<comment type="similarity">
    <text evidence="1">Belongs to the protein-tyrosine phosphatase family. Non-receptor class myotubularin subfamily.</text>
</comment>
<reference evidence="3 4" key="1">
    <citation type="submission" date="2013-11" db="EMBL/GenBank/DDBJ databases">
        <title>The Genome Sequence of Phytophthora parasitica P1976.</title>
        <authorList>
            <consortium name="The Broad Institute Genomics Platform"/>
            <person name="Russ C."/>
            <person name="Tyler B."/>
            <person name="Panabieres F."/>
            <person name="Shan W."/>
            <person name="Tripathy S."/>
            <person name="Grunwald N."/>
            <person name="Machado M."/>
            <person name="Johnson C.S."/>
            <person name="Walker B."/>
            <person name="Young S."/>
            <person name="Zeng Q."/>
            <person name="Gargeya S."/>
            <person name="Fitzgerald M."/>
            <person name="Haas B."/>
            <person name="Abouelleil A."/>
            <person name="Allen A.W."/>
            <person name="Alvarado L."/>
            <person name="Arachchi H.M."/>
            <person name="Berlin A.M."/>
            <person name="Chapman S.B."/>
            <person name="Gainer-Dewar J."/>
            <person name="Goldberg J."/>
            <person name="Griggs A."/>
            <person name="Gujja S."/>
            <person name="Hansen M."/>
            <person name="Howarth C."/>
            <person name="Imamovic A."/>
            <person name="Ireland A."/>
            <person name="Larimer J."/>
            <person name="McCowan C."/>
            <person name="Murphy C."/>
            <person name="Pearson M."/>
            <person name="Poon T.W."/>
            <person name="Priest M."/>
            <person name="Roberts A."/>
            <person name="Saif S."/>
            <person name="Shea T."/>
            <person name="Sisk P."/>
            <person name="Sykes S."/>
            <person name="Wortman J."/>
            <person name="Nusbaum C."/>
            <person name="Birren B."/>
        </authorList>
    </citation>
    <scope>NUCLEOTIDE SEQUENCE [LARGE SCALE GENOMIC DNA]</scope>
    <source>
        <strain evidence="3 4">P1976</strain>
    </source>
</reference>
<evidence type="ECO:0000313" key="3">
    <source>
        <dbReference type="EMBL" id="ETO71015.1"/>
    </source>
</evidence>
<dbReference type="CDD" id="cd10570">
    <property type="entry name" value="PH-GRAM"/>
    <property type="match status" value="1"/>
</dbReference>
<feature type="domain" description="Myotubularin phosphatase" evidence="2">
    <location>
        <begin position="197"/>
        <end position="334"/>
    </location>
</feature>
<dbReference type="InterPro" id="IPR004182">
    <property type="entry name" value="GRAM"/>
</dbReference>
<accession>A0A080ZWK4</accession>
<dbReference type="InterPro" id="IPR030564">
    <property type="entry name" value="Myotubularin"/>
</dbReference>
<dbReference type="SUPFAM" id="SSF50729">
    <property type="entry name" value="PH domain-like"/>
    <property type="match status" value="1"/>
</dbReference>
<name>A0A080ZWK4_PHYNI</name>
<dbReference type="Pfam" id="PF06602">
    <property type="entry name" value="Myotub-related"/>
    <property type="match status" value="1"/>
</dbReference>
<dbReference type="EMBL" id="ANJA01002240">
    <property type="protein sequence ID" value="ETO71015.1"/>
    <property type="molecule type" value="Genomic_DNA"/>
</dbReference>